<protein>
    <recommendedName>
        <fullName evidence="4">Plastocyanin-like domain-containing protein</fullName>
    </recommendedName>
</protein>
<dbReference type="InterPro" id="IPR011707">
    <property type="entry name" value="Cu-oxidase-like_N"/>
</dbReference>
<keyword evidence="3" id="KW-0812">Transmembrane</keyword>
<dbReference type="PANTHER" id="PTHR46806">
    <property type="entry name" value="F5/8 TYPE C DOMAIN-CONTAINING PROTEIN"/>
    <property type="match status" value="1"/>
</dbReference>
<feature type="transmembrane region" description="Helical" evidence="3">
    <location>
        <begin position="272"/>
        <end position="290"/>
    </location>
</feature>
<feature type="domain" description="Plastocyanin-like" evidence="4">
    <location>
        <begin position="115"/>
        <end position="221"/>
    </location>
</feature>
<dbReference type="InterPro" id="IPR008972">
    <property type="entry name" value="Cupredoxin"/>
</dbReference>
<dbReference type="SUPFAM" id="SSF49503">
    <property type="entry name" value="Cupredoxins"/>
    <property type="match status" value="2"/>
</dbReference>
<dbReference type="GO" id="GO:0005886">
    <property type="term" value="C:plasma membrane"/>
    <property type="evidence" value="ECO:0007669"/>
    <property type="project" value="TreeGrafter"/>
</dbReference>
<dbReference type="PANTHER" id="PTHR46806:SF10">
    <property type="entry name" value="COAGULATION FACTOR V"/>
    <property type="match status" value="1"/>
</dbReference>
<evidence type="ECO:0000313" key="5">
    <source>
        <dbReference type="Ensembl" id="ENSSRHP00000074676.1"/>
    </source>
</evidence>
<keyword evidence="3" id="KW-0472">Membrane</keyword>
<evidence type="ECO:0000259" key="4">
    <source>
        <dbReference type="Pfam" id="PF07732"/>
    </source>
</evidence>
<dbReference type="Pfam" id="PF07732">
    <property type="entry name" value="Cu-oxidase_3"/>
    <property type="match status" value="1"/>
</dbReference>
<proteinExistence type="inferred from homology"/>
<comment type="similarity">
    <text evidence="1">Belongs to the multicopper oxidase family.</text>
</comment>
<reference evidence="5" key="2">
    <citation type="submission" date="2025-09" db="UniProtKB">
        <authorList>
            <consortium name="Ensembl"/>
        </authorList>
    </citation>
    <scope>IDENTIFICATION</scope>
</reference>
<evidence type="ECO:0000256" key="2">
    <source>
        <dbReference type="ARBA" id="ARBA00023157"/>
    </source>
</evidence>
<keyword evidence="6" id="KW-1185">Reference proteome</keyword>
<dbReference type="InterPro" id="IPR050633">
    <property type="entry name" value="Neuropilin_MCO_CoagFactor"/>
</dbReference>
<evidence type="ECO:0000256" key="1">
    <source>
        <dbReference type="ARBA" id="ARBA00010609"/>
    </source>
</evidence>
<dbReference type="Gene3D" id="2.60.40.420">
    <property type="entry name" value="Cupredoxins - blue copper proteins"/>
    <property type="match status" value="2"/>
</dbReference>
<sequence>MGKSIIIGVPRCDFNDYELYVPKQEQGEDFEYEYVEYKDPYSKQANVQSPVLNITYQHFLKLEEWDCAGYGQRRLDKSSQNERPTAFKKAVFRKYLDSTFTIRDIRGEMDERLGILGPVIKAEVDQTVMVFFRNLASRPYSLHANGVKYLKQMEGLSYADQSPYWYKQDDAVQPNSTFIYTWTINSKSGPQNNESDCRTWTYYSAVNPRDINSGLIGPLLVCRKGTLDKKPLDRREFILLFMTFDENKSWYYEENRKRIERKNKRAVMDPNFLNNLIIFIISINGIIYSLKGLRMYTNQLAKWYLINMGCPKDHSVHFHDDLERPFTLRSHHLGGFRGMQTLFLVLDNGITYSNLSLHYIIYASKNVFGVQMASKKYFQKSVSLILIQ</sequence>
<accession>A0A673LBV1</accession>
<keyword evidence="2" id="KW-1015">Disulfide bond</keyword>
<name>A0A673LBV1_9TELE</name>
<dbReference type="AlphaFoldDB" id="A0A673LBV1"/>
<dbReference type="Proteomes" id="UP000472270">
    <property type="component" value="Unassembled WGS sequence"/>
</dbReference>
<dbReference type="GO" id="GO:0038023">
    <property type="term" value="F:signaling receptor activity"/>
    <property type="evidence" value="ECO:0007669"/>
    <property type="project" value="TreeGrafter"/>
</dbReference>
<evidence type="ECO:0000313" key="6">
    <source>
        <dbReference type="Proteomes" id="UP000472270"/>
    </source>
</evidence>
<evidence type="ECO:0000256" key="3">
    <source>
        <dbReference type="SAM" id="Phobius"/>
    </source>
</evidence>
<dbReference type="Ensembl" id="ENSSRHT00000076709.1">
    <property type="protein sequence ID" value="ENSSRHP00000074676.1"/>
    <property type="gene ID" value="ENSSRHG00000037071.1"/>
</dbReference>
<keyword evidence="3" id="KW-1133">Transmembrane helix</keyword>
<dbReference type="GO" id="GO:0005507">
    <property type="term" value="F:copper ion binding"/>
    <property type="evidence" value="ECO:0007669"/>
    <property type="project" value="InterPro"/>
</dbReference>
<reference evidence="5" key="1">
    <citation type="submission" date="2025-08" db="UniProtKB">
        <authorList>
            <consortium name="Ensembl"/>
        </authorList>
    </citation>
    <scope>IDENTIFICATION</scope>
</reference>
<organism evidence="5 6">
    <name type="scientific">Sinocyclocheilus rhinocerous</name>
    <dbReference type="NCBI Taxonomy" id="307959"/>
    <lineage>
        <taxon>Eukaryota</taxon>
        <taxon>Metazoa</taxon>
        <taxon>Chordata</taxon>
        <taxon>Craniata</taxon>
        <taxon>Vertebrata</taxon>
        <taxon>Euteleostomi</taxon>
        <taxon>Actinopterygii</taxon>
        <taxon>Neopterygii</taxon>
        <taxon>Teleostei</taxon>
        <taxon>Ostariophysi</taxon>
        <taxon>Cypriniformes</taxon>
        <taxon>Cyprinidae</taxon>
        <taxon>Cyprininae</taxon>
        <taxon>Sinocyclocheilus</taxon>
    </lineage>
</organism>